<evidence type="ECO:0000259" key="5">
    <source>
        <dbReference type="Pfam" id="PF10342"/>
    </source>
</evidence>
<evidence type="ECO:0000256" key="2">
    <source>
        <dbReference type="SAM" id="MobiDB-lite"/>
    </source>
</evidence>
<dbReference type="PANTHER" id="PTHR40633">
    <property type="entry name" value="MATRIX PROTEIN, PUTATIVE (AFU_ORTHOLOGUE AFUA_8G05410)-RELATED"/>
    <property type="match status" value="1"/>
</dbReference>
<keyword evidence="3" id="KW-0472">Membrane</keyword>
<evidence type="ECO:0000256" key="3">
    <source>
        <dbReference type="SAM" id="Phobius"/>
    </source>
</evidence>
<dbReference type="EMBL" id="JANIEX010000009">
    <property type="protein sequence ID" value="KAJ3576536.1"/>
    <property type="molecule type" value="Genomic_DNA"/>
</dbReference>
<feature type="signal peptide" evidence="4">
    <location>
        <begin position="1"/>
        <end position="20"/>
    </location>
</feature>
<evidence type="ECO:0000256" key="1">
    <source>
        <dbReference type="ARBA" id="ARBA00022729"/>
    </source>
</evidence>
<evidence type="ECO:0000313" key="7">
    <source>
        <dbReference type="Proteomes" id="UP001213000"/>
    </source>
</evidence>
<feature type="transmembrane region" description="Helical" evidence="3">
    <location>
        <begin position="232"/>
        <end position="253"/>
    </location>
</feature>
<dbReference type="Pfam" id="PF10342">
    <property type="entry name" value="Kre9_KNH"/>
    <property type="match status" value="1"/>
</dbReference>
<feature type="compositionally biased region" description="Low complexity" evidence="2">
    <location>
        <begin position="161"/>
        <end position="201"/>
    </location>
</feature>
<dbReference type="AlphaFoldDB" id="A0AAD5YVU7"/>
<feature type="compositionally biased region" description="Polar residues" evidence="2">
    <location>
        <begin position="123"/>
        <end position="137"/>
    </location>
</feature>
<comment type="caution">
    <text evidence="6">The sequence shown here is derived from an EMBL/GenBank/DDBJ whole genome shotgun (WGS) entry which is preliminary data.</text>
</comment>
<dbReference type="PANTHER" id="PTHR40633:SF1">
    <property type="entry name" value="GPI ANCHORED SERINE-THREONINE RICH PROTEIN (AFU_ORTHOLOGUE AFUA_1G03630)"/>
    <property type="match status" value="1"/>
</dbReference>
<sequence>MFSISAFILVAALSSALVHAQVDPSEPSPGSVYPEGGQCPIVWGGDPSKTNTWKNMNIQLMTGDNFNMIPLTTVATGQDGTVDGKFSYPCPVVTLHAPVYFYQFTNGQTSDKQWTTRFTISTASGATTPAPNATQPGTGDAIPWGVGALANPSQAVPPPGSSAAGAVSNPPSSSGVLIASTSSGGPLSPPSSTASPIVAVPPSSSPSGIVTSVVGASPSATPSATGTGSSGAIALSATSAMTSLIIPILALILF</sequence>
<reference evidence="6" key="1">
    <citation type="submission" date="2022-07" db="EMBL/GenBank/DDBJ databases">
        <title>Genome Sequence of Leucocoprinus birnbaumii.</title>
        <authorList>
            <person name="Buettner E."/>
        </authorList>
    </citation>
    <scope>NUCLEOTIDE SEQUENCE</scope>
    <source>
        <strain evidence="6">VT141</strain>
    </source>
</reference>
<dbReference type="Proteomes" id="UP001213000">
    <property type="component" value="Unassembled WGS sequence"/>
</dbReference>
<gene>
    <name evidence="6" type="ORF">NP233_g367</name>
</gene>
<keyword evidence="7" id="KW-1185">Reference proteome</keyword>
<dbReference type="InterPro" id="IPR018466">
    <property type="entry name" value="Kre9/Knh1-like_N"/>
</dbReference>
<dbReference type="InterPro" id="IPR052982">
    <property type="entry name" value="SRP1/TIP1-like"/>
</dbReference>
<accession>A0AAD5YVU7</accession>
<feature type="region of interest" description="Disordered" evidence="2">
    <location>
        <begin position="123"/>
        <end position="201"/>
    </location>
</feature>
<keyword evidence="3" id="KW-0812">Transmembrane</keyword>
<protein>
    <recommendedName>
        <fullName evidence="5">Yeast cell wall synthesis Kre9/Knh1-like N-terminal domain-containing protein</fullName>
    </recommendedName>
</protein>
<keyword evidence="3" id="KW-1133">Transmembrane helix</keyword>
<feature type="domain" description="Yeast cell wall synthesis Kre9/Knh1-like N-terminal" evidence="5">
    <location>
        <begin position="27"/>
        <end position="120"/>
    </location>
</feature>
<organism evidence="6 7">
    <name type="scientific">Leucocoprinus birnbaumii</name>
    <dbReference type="NCBI Taxonomy" id="56174"/>
    <lineage>
        <taxon>Eukaryota</taxon>
        <taxon>Fungi</taxon>
        <taxon>Dikarya</taxon>
        <taxon>Basidiomycota</taxon>
        <taxon>Agaricomycotina</taxon>
        <taxon>Agaricomycetes</taxon>
        <taxon>Agaricomycetidae</taxon>
        <taxon>Agaricales</taxon>
        <taxon>Agaricineae</taxon>
        <taxon>Agaricaceae</taxon>
        <taxon>Leucocoprinus</taxon>
    </lineage>
</organism>
<feature type="chain" id="PRO_5042208850" description="Yeast cell wall synthesis Kre9/Knh1-like N-terminal domain-containing protein" evidence="4">
    <location>
        <begin position="21"/>
        <end position="254"/>
    </location>
</feature>
<evidence type="ECO:0000313" key="6">
    <source>
        <dbReference type="EMBL" id="KAJ3576536.1"/>
    </source>
</evidence>
<evidence type="ECO:0000256" key="4">
    <source>
        <dbReference type="SAM" id="SignalP"/>
    </source>
</evidence>
<proteinExistence type="predicted"/>
<name>A0AAD5YVU7_9AGAR</name>
<keyword evidence="1 4" id="KW-0732">Signal</keyword>